<gene>
    <name evidence="1" type="ORF">V6575_07510</name>
</gene>
<dbReference type="Proteomes" id="UP001385499">
    <property type="component" value="Unassembled WGS sequence"/>
</dbReference>
<name>A0ABU8TID7_9HYPH</name>
<dbReference type="EMBL" id="JBAKIA010000004">
    <property type="protein sequence ID" value="MEJ8473930.1"/>
    <property type="molecule type" value="Genomic_DNA"/>
</dbReference>
<dbReference type="RefSeq" id="WP_340273625.1">
    <property type="nucleotide sequence ID" value="NZ_JBAKIA010000004.1"/>
</dbReference>
<sequence length="112" mass="11970">MIRGHIGRSASLGKAFAPLIPSPTAFGRDAVGRPWRIALTTPSLDGLRAAVQAGLGITCRTELGLGLPPLPDNALPQLPEISYSVIERRRDKTGPHQVAQRMAEHLAELTNS</sequence>
<accession>A0ABU8TID7</accession>
<comment type="caution">
    <text evidence="1">The sequence shown here is derived from an EMBL/GenBank/DDBJ whole genome shotgun (WGS) entry which is preliminary data.</text>
</comment>
<keyword evidence="2" id="KW-1185">Reference proteome</keyword>
<dbReference type="Gene3D" id="3.40.190.10">
    <property type="entry name" value="Periplasmic binding protein-like II"/>
    <property type="match status" value="1"/>
</dbReference>
<reference evidence="1 2" key="1">
    <citation type="submission" date="2024-02" db="EMBL/GenBank/DDBJ databases">
        <title>Roseibium algae sp. nov., isolated from marine alga (Grateloupia sp.), showing potential in myo-inositol conversion.</title>
        <authorList>
            <person name="Wang Y."/>
        </authorList>
    </citation>
    <scope>NUCLEOTIDE SEQUENCE [LARGE SCALE GENOMIC DNA]</scope>
    <source>
        <strain evidence="1 2">H3510</strain>
    </source>
</reference>
<evidence type="ECO:0008006" key="3">
    <source>
        <dbReference type="Google" id="ProtNLM"/>
    </source>
</evidence>
<evidence type="ECO:0000313" key="2">
    <source>
        <dbReference type="Proteomes" id="UP001385499"/>
    </source>
</evidence>
<dbReference type="SUPFAM" id="SSF53850">
    <property type="entry name" value="Periplasmic binding protein-like II"/>
    <property type="match status" value="1"/>
</dbReference>
<proteinExistence type="predicted"/>
<evidence type="ECO:0000313" key="1">
    <source>
        <dbReference type="EMBL" id="MEJ8473930.1"/>
    </source>
</evidence>
<protein>
    <recommendedName>
        <fullName evidence="3">LysR substrate binding domain-containing protein</fullName>
    </recommendedName>
</protein>
<organism evidence="1 2">
    <name type="scientific">Roseibium algae</name>
    <dbReference type="NCBI Taxonomy" id="3123038"/>
    <lineage>
        <taxon>Bacteria</taxon>
        <taxon>Pseudomonadati</taxon>
        <taxon>Pseudomonadota</taxon>
        <taxon>Alphaproteobacteria</taxon>
        <taxon>Hyphomicrobiales</taxon>
        <taxon>Stappiaceae</taxon>
        <taxon>Roseibium</taxon>
    </lineage>
</organism>